<dbReference type="InterPro" id="IPR025178">
    <property type="entry name" value="Lnb_N"/>
</dbReference>
<keyword evidence="1" id="KW-1133">Transmembrane helix</keyword>
<proteinExistence type="predicted"/>
<dbReference type="Pfam" id="PF25221">
    <property type="entry name" value="5TMH_Lnb"/>
    <property type="match status" value="1"/>
</dbReference>
<feature type="transmembrane region" description="Helical" evidence="1">
    <location>
        <begin position="271"/>
        <end position="289"/>
    </location>
</feature>
<name>A0A125MFH0_BACSE</name>
<keyword evidence="1" id="KW-0472">Membrane</keyword>
<dbReference type="PATRIC" id="fig|46506.5.peg.2445"/>
<sequence precursor="true">MKLSPSVFRSLIFLFFSLSVVTMQAQGPKRVIPDSIRISLLTCASGEEIYSLFGHTAIRYENYTRGIDAVFNYGIFNFNAPNFILRFALGETDYQLGVTDYERFAAEYYYLERDVWQQELNLTVQEKGKLVMLLEENYRPENRIYRYNFFYDNCATRPRDLIEKSIDGTLQYAGDMTDTDSGISFRDLLHKYSKGHPWSRFGMDLCMGSQADKTINRRLMMFVPFYVQEYFNQARIVNKEGETRPLVLNEEQIIVTGNEEAEQPSDGFTPMQAALLLLILTAAATIYGIRRKKTLWGIDFALFFAAGTAGCILAFLALFSQHPAVSPNYLLFVFHPLHLFCLPCMLNRVRKRKRSRYMLANFIVLTLFILLWLVIPQRFPLAVLPLALCLLIRSASNLILTYDKK</sequence>
<feature type="domain" description="Lnb-like transmembrane" evidence="4">
    <location>
        <begin position="264"/>
        <end position="405"/>
    </location>
</feature>
<gene>
    <name evidence="5" type="ORF">AA415_02280</name>
</gene>
<comment type="caution">
    <text evidence="5">The sequence shown here is derived from an EMBL/GenBank/DDBJ whole genome shotgun (WGS) entry which is preliminary data.</text>
</comment>
<evidence type="ECO:0000313" key="6">
    <source>
        <dbReference type="Proteomes" id="UP000056419"/>
    </source>
</evidence>
<dbReference type="AlphaFoldDB" id="A0A125MFH0"/>
<organism evidence="5 6">
    <name type="scientific">Bacteroides stercoris</name>
    <dbReference type="NCBI Taxonomy" id="46506"/>
    <lineage>
        <taxon>Bacteria</taxon>
        <taxon>Pseudomonadati</taxon>
        <taxon>Bacteroidota</taxon>
        <taxon>Bacteroidia</taxon>
        <taxon>Bacteroidales</taxon>
        <taxon>Bacteroidaceae</taxon>
        <taxon>Bacteroides</taxon>
    </lineage>
</organism>
<keyword evidence="6" id="KW-1185">Reference proteome</keyword>
<reference evidence="5 6" key="1">
    <citation type="journal article" date="2016" name="BMC Genomics">
        <title>Type VI secretion systems of human gut Bacteroidales segregate into three genetic architectures, two of which are contained on mobile genetic elements.</title>
        <authorList>
            <person name="Coyne M.J."/>
            <person name="Roelofs K.G."/>
            <person name="Comstock L.E."/>
        </authorList>
    </citation>
    <scope>NUCLEOTIDE SEQUENCE [LARGE SCALE GENOMIC DNA]</scope>
    <source>
        <strain evidence="5 6">CL09T03C01</strain>
    </source>
</reference>
<dbReference type="Proteomes" id="UP000056419">
    <property type="component" value="Unassembled WGS sequence"/>
</dbReference>
<keyword evidence="1" id="KW-0812">Transmembrane</keyword>
<feature type="transmembrane region" description="Helical" evidence="1">
    <location>
        <begin position="329"/>
        <end position="346"/>
    </location>
</feature>
<feature type="transmembrane region" description="Helical" evidence="1">
    <location>
        <begin position="296"/>
        <end position="317"/>
    </location>
</feature>
<feature type="transmembrane region" description="Helical" evidence="1">
    <location>
        <begin position="358"/>
        <end position="375"/>
    </location>
</feature>
<evidence type="ECO:0000259" key="4">
    <source>
        <dbReference type="Pfam" id="PF25221"/>
    </source>
</evidence>
<feature type="transmembrane region" description="Helical" evidence="1">
    <location>
        <begin position="381"/>
        <end position="400"/>
    </location>
</feature>
<accession>A0A125MFH0</accession>
<evidence type="ECO:0000259" key="3">
    <source>
        <dbReference type="Pfam" id="PF13387"/>
    </source>
</evidence>
<evidence type="ECO:0000256" key="2">
    <source>
        <dbReference type="SAM" id="SignalP"/>
    </source>
</evidence>
<evidence type="ECO:0000313" key="5">
    <source>
        <dbReference type="EMBL" id="KWR54029.1"/>
    </source>
</evidence>
<dbReference type="STRING" id="46506.AA415_02280"/>
<evidence type="ECO:0000256" key="1">
    <source>
        <dbReference type="SAM" id="Phobius"/>
    </source>
</evidence>
<keyword evidence="2" id="KW-0732">Signal</keyword>
<feature type="domain" description="Lnb N-terminal periplasmic" evidence="3">
    <location>
        <begin position="30"/>
        <end position="173"/>
    </location>
</feature>
<feature type="signal peptide" evidence="2">
    <location>
        <begin position="1"/>
        <end position="25"/>
    </location>
</feature>
<dbReference type="EMBL" id="LRGC01000010">
    <property type="protein sequence ID" value="KWR54029.1"/>
    <property type="molecule type" value="Genomic_DNA"/>
</dbReference>
<dbReference type="InterPro" id="IPR057436">
    <property type="entry name" value="5TMH_Lnb"/>
</dbReference>
<feature type="chain" id="PRO_5007177912" evidence="2">
    <location>
        <begin position="26"/>
        <end position="405"/>
    </location>
</feature>
<protein>
    <submittedName>
        <fullName evidence="5">Uncharacterized protein</fullName>
    </submittedName>
</protein>
<dbReference type="Pfam" id="PF13387">
    <property type="entry name" value="Lnb_N"/>
    <property type="match status" value="1"/>
</dbReference>